<dbReference type="GO" id="GO:0004608">
    <property type="term" value="F:phosphatidylethanolamine N-methyltransferase activity"/>
    <property type="evidence" value="ECO:0007669"/>
    <property type="project" value="UniProtKB-EC"/>
</dbReference>
<dbReference type="SUPFAM" id="SSF53335">
    <property type="entry name" value="S-adenosyl-L-methionine-dependent methyltransferases"/>
    <property type="match status" value="1"/>
</dbReference>
<dbReference type="InterPro" id="IPR013216">
    <property type="entry name" value="Methyltransf_11"/>
</dbReference>
<dbReference type="InParanoid" id="G0QMK1"/>
<organism evidence="5 6">
    <name type="scientific">Ichthyophthirius multifiliis</name>
    <name type="common">White spot disease agent</name>
    <name type="synonym">Ich</name>
    <dbReference type="NCBI Taxonomy" id="5932"/>
    <lineage>
        <taxon>Eukaryota</taxon>
        <taxon>Sar</taxon>
        <taxon>Alveolata</taxon>
        <taxon>Ciliophora</taxon>
        <taxon>Intramacronucleata</taxon>
        <taxon>Oligohymenophorea</taxon>
        <taxon>Hymenostomatida</taxon>
        <taxon>Ophryoglenina</taxon>
        <taxon>Ichthyophthirius</taxon>
    </lineage>
</organism>
<dbReference type="PANTHER" id="PTHR12176">
    <property type="entry name" value="SAM-DEPENDENT METHYLTRANSFERASE SUPERFAMILY PROTEIN"/>
    <property type="match status" value="1"/>
</dbReference>
<evidence type="ECO:0000313" key="6">
    <source>
        <dbReference type="Proteomes" id="UP000008983"/>
    </source>
</evidence>
<dbReference type="PANTHER" id="PTHR12176:SF79">
    <property type="entry name" value="METHYLTRANSFERASE TYPE 11 DOMAIN-CONTAINING PROTEIN"/>
    <property type="match status" value="1"/>
</dbReference>
<dbReference type="GO" id="GO:0032259">
    <property type="term" value="P:methylation"/>
    <property type="evidence" value="ECO:0007669"/>
    <property type="project" value="UniProtKB-KW"/>
</dbReference>
<dbReference type="eggNOG" id="KOG2352">
    <property type="taxonomic scope" value="Eukaryota"/>
</dbReference>
<evidence type="ECO:0000256" key="1">
    <source>
        <dbReference type="ARBA" id="ARBA00008361"/>
    </source>
</evidence>
<dbReference type="Gene3D" id="3.40.50.150">
    <property type="entry name" value="Vaccinia Virus protein VP39"/>
    <property type="match status" value="1"/>
</dbReference>
<evidence type="ECO:0000313" key="5">
    <source>
        <dbReference type="EMBL" id="EGR33567.1"/>
    </source>
</evidence>
<dbReference type="InterPro" id="IPR029063">
    <property type="entry name" value="SAM-dependent_MTases_sf"/>
</dbReference>
<dbReference type="EMBL" id="GL983424">
    <property type="protein sequence ID" value="EGR33567.1"/>
    <property type="molecule type" value="Genomic_DNA"/>
</dbReference>
<dbReference type="EC" id="2.1.1.17" evidence="5"/>
<dbReference type="OMA" id="ICISYGM"/>
<dbReference type="OrthoDB" id="430254at2759"/>
<dbReference type="AlphaFoldDB" id="G0QMK1"/>
<dbReference type="GeneID" id="14909740"/>
<dbReference type="CDD" id="cd02440">
    <property type="entry name" value="AdoMet_MTases"/>
    <property type="match status" value="1"/>
</dbReference>
<feature type="domain" description="Methyltransferase type 11" evidence="4">
    <location>
        <begin position="27"/>
        <end position="116"/>
    </location>
</feature>
<keyword evidence="6" id="KW-1185">Reference proteome</keyword>
<dbReference type="GO" id="GO:0016301">
    <property type="term" value="F:kinase activity"/>
    <property type="evidence" value="ECO:0007669"/>
    <property type="project" value="UniProtKB-KW"/>
</dbReference>
<evidence type="ECO:0000256" key="3">
    <source>
        <dbReference type="ARBA" id="ARBA00022679"/>
    </source>
</evidence>
<evidence type="ECO:0000259" key="4">
    <source>
        <dbReference type="Pfam" id="PF08241"/>
    </source>
</evidence>
<reference evidence="5 6" key="1">
    <citation type="submission" date="2011-07" db="EMBL/GenBank/DDBJ databases">
        <authorList>
            <person name="Coyne R."/>
            <person name="Brami D."/>
            <person name="Johnson J."/>
            <person name="Hostetler J."/>
            <person name="Hannick L."/>
            <person name="Clark T."/>
            <person name="Cassidy-Hanley D."/>
            <person name="Inman J."/>
        </authorList>
    </citation>
    <scope>NUCLEOTIDE SEQUENCE [LARGE SCALE GENOMIC DNA]</scope>
    <source>
        <strain evidence="5 6">G5</strain>
    </source>
</reference>
<dbReference type="RefSeq" id="XP_004037553.1">
    <property type="nucleotide sequence ID" value="XM_004037505.1"/>
</dbReference>
<evidence type="ECO:0000256" key="2">
    <source>
        <dbReference type="ARBA" id="ARBA00022603"/>
    </source>
</evidence>
<keyword evidence="5" id="KW-0418">Kinase</keyword>
<keyword evidence="3 5" id="KW-0808">Transferase</keyword>
<protein>
    <submittedName>
        <fullName evidence="5">Protein kinase domain protein</fullName>
        <ecNumber evidence="5">2.1.1.17</ecNumber>
    </submittedName>
</protein>
<dbReference type="STRING" id="857967.G0QMK1"/>
<keyword evidence="2 5" id="KW-0489">Methyltransferase</keyword>
<sequence>MLEQEVQVKIKQRFKNIKQKKGLSEELYDEDYQNITSIDISQTVVKNMNEKYKDKGSNFKYLQMDVRELQFSAKQFDFVIDKGTLDCILCGECSTANSYKALQEIYRVLTNKGIYFLISYGSPENRKNILQRPEFQWDIIEQQIAKPKVSIDDGQEKYHYIYICKKNVEEENTELN</sequence>
<proteinExistence type="inferred from homology"/>
<dbReference type="InterPro" id="IPR051419">
    <property type="entry name" value="Lys/N-term_MeTrsfase_sf"/>
</dbReference>
<comment type="similarity">
    <text evidence="1">Belongs to the methyltransferase superfamily.</text>
</comment>
<dbReference type="Proteomes" id="UP000008983">
    <property type="component" value="Unassembled WGS sequence"/>
</dbReference>
<dbReference type="Pfam" id="PF08241">
    <property type="entry name" value="Methyltransf_11"/>
    <property type="match status" value="1"/>
</dbReference>
<accession>G0QMK1</accession>
<gene>
    <name evidence="5" type="ORF">IMG5_049430</name>
</gene>
<name>G0QMK1_ICHMU</name>